<evidence type="ECO:0000259" key="1">
    <source>
        <dbReference type="PROSITE" id="PS51332"/>
    </source>
</evidence>
<proteinExistence type="predicted"/>
<organism evidence="2 3">
    <name type="scientific">Roseiarcus fermentans</name>
    <dbReference type="NCBI Taxonomy" id="1473586"/>
    <lineage>
        <taxon>Bacteria</taxon>
        <taxon>Pseudomonadati</taxon>
        <taxon>Pseudomonadota</taxon>
        <taxon>Alphaproteobacteria</taxon>
        <taxon>Hyphomicrobiales</taxon>
        <taxon>Roseiarcaceae</taxon>
        <taxon>Roseiarcus</taxon>
    </lineage>
</organism>
<comment type="caution">
    <text evidence="2">The sequence shown here is derived from an EMBL/GenBank/DDBJ whole genome shotgun (WGS) entry which is preliminary data.</text>
</comment>
<evidence type="ECO:0000313" key="2">
    <source>
        <dbReference type="EMBL" id="RBP11322.1"/>
    </source>
</evidence>
<dbReference type="InterPro" id="IPR036724">
    <property type="entry name" value="Cobalamin-bd_sf"/>
</dbReference>
<dbReference type="InterPro" id="IPR006158">
    <property type="entry name" value="Cobalamin-bd"/>
</dbReference>
<dbReference type="GO" id="GO:0031419">
    <property type="term" value="F:cobalamin binding"/>
    <property type="evidence" value="ECO:0007669"/>
    <property type="project" value="InterPro"/>
</dbReference>
<dbReference type="AlphaFoldDB" id="A0A366F9H7"/>
<name>A0A366F9H7_9HYPH</name>
<protein>
    <submittedName>
        <fullName evidence="2">Methanogenic corrinoid protein MtbC1</fullName>
    </submittedName>
</protein>
<dbReference type="Proteomes" id="UP000253529">
    <property type="component" value="Unassembled WGS sequence"/>
</dbReference>
<dbReference type="SUPFAM" id="SSF52242">
    <property type="entry name" value="Cobalamin (vitamin B12)-binding domain"/>
    <property type="match status" value="1"/>
</dbReference>
<feature type="domain" description="B12-binding" evidence="1">
    <location>
        <begin position="158"/>
        <end position="287"/>
    </location>
</feature>
<keyword evidence="3" id="KW-1185">Reference proteome</keyword>
<dbReference type="Pfam" id="PF02310">
    <property type="entry name" value="B12-binding"/>
    <property type="match status" value="1"/>
</dbReference>
<dbReference type="RefSeq" id="WP_113890111.1">
    <property type="nucleotide sequence ID" value="NZ_QNRK01000016.1"/>
</dbReference>
<dbReference type="CDD" id="cd02065">
    <property type="entry name" value="B12-binding_like"/>
    <property type="match status" value="1"/>
</dbReference>
<evidence type="ECO:0000313" key="3">
    <source>
        <dbReference type="Proteomes" id="UP000253529"/>
    </source>
</evidence>
<dbReference type="EMBL" id="QNRK01000016">
    <property type="protein sequence ID" value="RBP11322.1"/>
    <property type="molecule type" value="Genomic_DNA"/>
</dbReference>
<reference evidence="2 3" key="1">
    <citation type="submission" date="2018-06" db="EMBL/GenBank/DDBJ databases">
        <title>Genomic Encyclopedia of Type Strains, Phase IV (KMG-IV): sequencing the most valuable type-strain genomes for metagenomic binning, comparative biology and taxonomic classification.</title>
        <authorList>
            <person name="Goeker M."/>
        </authorList>
    </citation>
    <scope>NUCLEOTIDE SEQUENCE [LARGE SCALE GENOMIC DNA]</scope>
    <source>
        <strain evidence="2 3">DSM 24875</strain>
    </source>
</reference>
<dbReference type="PROSITE" id="PS51332">
    <property type="entry name" value="B12_BINDING"/>
    <property type="match status" value="1"/>
</dbReference>
<dbReference type="OrthoDB" id="5498228at2"/>
<sequence length="287" mass="31004">MTAGGGIFQDLSDVCFAPFARTAPAHSRPVSRARDAKPALKDIVETDIGPRLFQFHHESIAVAPPESRPAREDIERLARLVIGNDEAATAAHFEKVCAQHHAYATLLAYFVAPAARLLGEFWEQDICDFFEVTVGVGRLQAFMDRLATPEPLSAADARRKVLLVSLPGETHLLGIRIVAKVLEAAGWDVTVEEQAPAEHNARTAAREWFGVVGVTVSAEARVELAARTVATIRSASLNRHVAFMAGGRALVEQPELALRIGAEAAGFDAPTAPFLASHLLMRQTAMM</sequence>
<dbReference type="GO" id="GO:0046872">
    <property type="term" value="F:metal ion binding"/>
    <property type="evidence" value="ECO:0007669"/>
    <property type="project" value="InterPro"/>
</dbReference>
<accession>A0A366F9H7</accession>
<dbReference type="Gene3D" id="3.40.50.280">
    <property type="entry name" value="Cobalamin-binding domain"/>
    <property type="match status" value="1"/>
</dbReference>
<gene>
    <name evidence="2" type="ORF">DFR50_11616</name>
</gene>